<reference evidence="1 2" key="1">
    <citation type="submission" date="2013-06" db="EMBL/GenBank/DDBJ databases">
        <title>Genome sequencing of Streptococcus mitis strains.</title>
        <authorList>
            <person name="Ikryannikova L.N."/>
            <person name="Ilina E.N."/>
            <person name="Kostryukova E.S."/>
            <person name="Semashko T.A."/>
            <person name="Savinova T.A."/>
            <person name="Karpova I.Y."/>
            <person name="Larin A.K."/>
            <person name="Ischenko D.S."/>
            <person name="Dubovickaya V.A."/>
            <person name="Sidorenko S.V."/>
            <person name="Govorun V.M."/>
        </authorList>
    </citation>
    <scope>NUCLEOTIDE SEQUENCE [LARGE SCALE GENOMIC DNA]</scope>
    <source>
        <strain evidence="1 2">18/56</strain>
    </source>
</reference>
<dbReference type="AlphaFoldDB" id="S7XBP7"/>
<organism evidence="1 2">
    <name type="scientific">Streptococcus mitis 18/56</name>
    <dbReference type="NCBI Taxonomy" id="1340485"/>
    <lineage>
        <taxon>Bacteria</taxon>
        <taxon>Bacillati</taxon>
        <taxon>Bacillota</taxon>
        <taxon>Bacilli</taxon>
        <taxon>Lactobacillales</taxon>
        <taxon>Streptococcaceae</taxon>
        <taxon>Streptococcus</taxon>
        <taxon>Streptococcus mitis group</taxon>
    </lineage>
</organism>
<evidence type="ECO:0000313" key="1">
    <source>
        <dbReference type="EMBL" id="EPR92956.1"/>
    </source>
</evidence>
<dbReference type="EMBL" id="ATAA01000030">
    <property type="protein sequence ID" value="EPR92956.1"/>
    <property type="molecule type" value="Genomic_DNA"/>
</dbReference>
<protein>
    <submittedName>
        <fullName evidence="1">Uncharacterized protein</fullName>
    </submittedName>
</protein>
<evidence type="ECO:0000313" key="2">
    <source>
        <dbReference type="Proteomes" id="UP000014970"/>
    </source>
</evidence>
<dbReference type="Proteomes" id="UP000014970">
    <property type="component" value="Unassembled WGS sequence"/>
</dbReference>
<dbReference type="PATRIC" id="fig|1340485.3.peg.1919"/>
<comment type="caution">
    <text evidence="1">The sequence shown here is derived from an EMBL/GenBank/DDBJ whole genome shotgun (WGS) entry which is preliminary data.</text>
</comment>
<gene>
    <name evidence="1" type="ORF">M059_09170</name>
</gene>
<name>S7XBP7_STRMT</name>
<sequence>MEEEKEMLFKQLQAEINQSILEIEQGIFYTKEDLVKRYGL</sequence>
<accession>S7XBP7</accession>
<proteinExistence type="predicted"/>